<keyword evidence="6 9" id="KW-0995">Kinetochore</keyword>
<sequence length="728" mass="82075">MGSKMIITDAVQFSKMLRTLQDECKDSCIYEEDIQILRVNGEKHLHHIYRGDRPVFICEKTAPRIDSEDDKMDETHSDDETNHEVKIELGPQPLTIMKARQLLSWYTMSQNSIVSPAVSPAALLPPAVSPAALLPPAVSPAPLLPLWVRCDMADPARTTWLGAETACTGNKVSGVKLYAVTCAGSTVDKGSFITLDELKQEHKNRHHPSMMVARGTAQYNLFGSTVVENTTIESQSSVTVDFKWSHVESILETPPLSSTATLNIKVSSGDMRSPMYPLYKELEFLQILADGLRTGETEWMEPEETRSAVQLTREYLDELQNTVKTLQDQSTKEAVKVKTETGTSETEIFNSLMERGDLDFIEQLWVRMRNSVTSYQDVGDCLKLVIKALQYGDIKPWIHRDSSSSLSKLILQSYHHQMDHVSLTGLTPVHMLLEMGLDKMRKDYINYLIGQELTTLNHLSYYLSTEEDLQEQVIRLRKLHHLLEIMVTCSTFLGLPYDRLFLLTQLCLQYYKTCPYDEDHEFKLQIKPALISHFYQKEQAVSWGVEVSSGNGPREVKTSWLLSDKPLVEHIIFETGEILFPPPPQILCYAPVIHHLRSSVSSTSTWSSLPSRNSSLPSSNSSLPSSNSSLPSSNSSLPSSNSSQPSSNSSQPRVSWNKLYFGGLWCILMPGSYWLKIQSGRRYLKKKHVYSVSFICCCIILNHHSDCIGPFKVSFKSLLTSTGFKLPF</sequence>
<name>A0A673YEG4_SALTR</name>
<dbReference type="GeneTree" id="ENSGT00390000013696"/>
<comment type="subcellular location">
    <subcellularLocation>
        <location evidence="1 9">Chromosome</location>
        <location evidence="1 9">Centromere</location>
        <location evidence="1 9">Kinetochore</location>
    </subcellularLocation>
</comment>
<evidence type="ECO:0000256" key="1">
    <source>
        <dbReference type="ARBA" id="ARBA00004629"/>
    </source>
</evidence>
<keyword evidence="4 9" id="KW-0132">Cell division</keyword>
<dbReference type="Proteomes" id="UP000472277">
    <property type="component" value="Chromosome 4"/>
</dbReference>
<evidence type="ECO:0000256" key="2">
    <source>
        <dbReference type="ARBA" id="ARBA00009062"/>
    </source>
</evidence>
<dbReference type="Gene3D" id="6.20.270.10">
    <property type="match status" value="1"/>
</dbReference>
<dbReference type="InParanoid" id="A0A673YEG4"/>
<evidence type="ECO:0000256" key="4">
    <source>
        <dbReference type="ARBA" id="ARBA00022618"/>
    </source>
</evidence>
<dbReference type="Gene3D" id="1.20.58.730">
    <property type="match status" value="1"/>
</dbReference>
<dbReference type="Gene3D" id="6.10.140.520">
    <property type="match status" value="1"/>
</dbReference>
<dbReference type="Ensembl" id="ENSSTUT00000034251.1">
    <property type="protein sequence ID" value="ENSSTUP00000032785.1"/>
    <property type="gene ID" value="ENSSTUG00000014067.1"/>
</dbReference>
<comment type="function">
    <text evidence="9">Essential component of the mitotic checkpoint, which prevents cells from prematurely exiting mitosis. Required for the assembly of the dynein-dynactin and MAD1-MAD2 complexes onto kinetochores. Its function related to the spindle assembly machinery is proposed to depend on its association in the mitotic RZZ complex.</text>
</comment>
<reference evidence="12" key="2">
    <citation type="submission" date="2025-09" db="UniProtKB">
        <authorList>
            <consortium name="Ensembl"/>
        </authorList>
    </citation>
    <scope>IDENTIFICATION</scope>
</reference>
<keyword evidence="10" id="KW-0175">Coiled coil</keyword>
<dbReference type="AlphaFoldDB" id="A0A673YEG4"/>
<gene>
    <name evidence="12" type="primary">ZWILCH</name>
    <name evidence="12" type="synonym">zwilch</name>
</gene>
<keyword evidence="3 9" id="KW-0158">Chromosome</keyword>
<evidence type="ECO:0000313" key="13">
    <source>
        <dbReference type="Proteomes" id="UP000472277"/>
    </source>
</evidence>
<dbReference type="GO" id="GO:0034501">
    <property type="term" value="P:protein localization to kinetochore"/>
    <property type="evidence" value="ECO:0007669"/>
    <property type="project" value="UniProtKB-UniRule"/>
</dbReference>
<evidence type="ECO:0000256" key="7">
    <source>
        <dbReference type="ARBA" id="ARBA00023306"/>
    </source>
</evidence>
<evidence type="ECO:0000256" key="5">
    <source>
        <dbReference type="ARBA" id="ARBA00022776"/>
    </source>
</evidence>
<dbReference type="Pfam" id="PF09817">
    <property type="entry name" value="Zwilch"/>
    <property type="match status" value="1"/>
</dbReference>
<feature type="coiled-coil region" evidence="10">
    <location>
        <begin position="309"/>
        <end position="336"/>
    </location>
</feature>
<accession>A0A673YEG4</accession>
<keyword evidence="7 9" id="KW-0131">Cell cycle</keyword>
<evidence type="ECO:0000256" key="6">
    <source>
        <dbReference type="ARBA" id="ARBA00022838"/>
    </source>
</evidence>
<evidence type="ECO:0000313" key="12">
    <source>
        <dbReference type="Ensembl" id="ENSSTUP00000032785.1"/>
    </source>
</evidence>
<reference evidence="12" key="1">
    <citation type="submission" date="2025-08" db="UniProtKB">
        <authorList>
            <consortium name="Ensembl"/>
        </authorList>
    </citation>
    <scope>IDENTIFICATION</scope>
</reference>
<keyword evidence="13" id="KW-1185">Reference proteome</keyword>
<comment type="similarity">
    <text evidence="2 9">Belongs to the ZWILCH family.</text>
</comment>
<feature type="region of interest" description="Disordered" evidence="11">
    <location>
        <begin position="611"/>
        <end position="653"/>
    </location>
</feature>
<dbReference type="Gene3D" id="2.20.25.230">
    <property type="match status" value="1"/>
</dbReference>
<dbReference type="PANTHER" id="PTHR15995">
    <property type="entry name" value="PROTEIN ZWILCH HOMOLOG"/>
    <property type="match status" value="1"/>
</dbReference>
<evidence type="ECO:0000256" key="9">
    <source>
        <dbReference type="RuleBase" id="RU369076"/>
    </source>
</evidence>
<organism evidence="12 13">
    <name type="scientific">Salmo trutta</name>
    <name type="common">Brown trout</name>
    <dbReference type="NCBI Taxonomy" id="8032"/>
    <lineage>
        <taxon>Eukaryota</taxon>
        <taxon>Metazoa</taxon>
        <taxon>Chordata</taxon>
        <taxon>Craniata</taxon>
        <taxon>Vertebrata</taxon>
        <taxon>Euteleostomi</taxon>
        <taxon>Actinopterygii</taxon>
        <taxon>Neopterygii</taxon>
        <taxon>Teleostei</taxon>
        <taxon>Protacanthopterygii</taxon>
        <taxon>Salmoniformes</taxon>
        <taxon>Salmonidae</taxon>
        <taxon>Salmoninae</taxon>
        <taxon>Salmo</taxon>
    </lineage>
</organism>
<evidence type="ECO:0000256" key="11">
    <source>
        <dbReference type="SAM" id="MobiDB-lite"/>
    </source>
</evidence>
<evidence type="ECO:0000256" key="3">
    <source>
        <dbReference type="ARBA" id="ARBA00022454"/>
    </source>
</evidence>
<dbReference type="PANTHER" id="PTHR15995:SF1">
    <property type="entry name" value="PROTEIN ZWILCH HOMOLOG"/>
    <property type="match status" value="1"/>
</dbReference>
<keyword evidence="8 9" id="KW-0137">Centromere</keyword>
<protein>
    <recommendedName>
        <fullName evidence="9">Protein zwilch</fullName>
    </recommendedName>
</protein>
<dbReference type="GO" id="GO:0051301">
    <property type="term" value="P:cell division"/>
    <property type="evidence" value="ECO:0007669"/>
    <property type="project" value="UniProtKB-UniRule"/>
</dbReference>
<comment type="subunit">
    <text evidence="9">Component of the RZZ complex.</text>
</comment>
<dbReference type="GO" id="GO:0007094">
    <property type="term" value="P:mitotic spindle assembly checkpoint signaling"/>
    <property type="evidence" value="ECO:0007669"/>
    <property type="project" value="UniProtKB-UniRule"/>
</dbReference>
<evidence type="ECO:0000256" key="8">
    <source>
        <dbReference type="ARBA" id="ARBA00023328"/>
    </source>
</evidence>
<dbReference type="Gene3D" id="1.10.287.1880">
    <property type="match status" value="1"/>
</dbReference>
<evidence type="ECO:0000256" key="10">
    <source>
        <dbReference type="SAM" id="Coils"/>
    </source>
</evidence>
<keyword evidence="5 9" id="KW-0498">Mitosis</keyword>
<proteinExistence type="inferred from homology"/>
<dbReference type="FunCoup" id="A0A673YEG4">
    <property type="interactions" value="1362"/>
</dbReference>
<dbReference type="InterPro" id="IPR018630">
    <property type="entry name" value="Zwilch"/>
</dbReference>
<dbReference type="GO" id="GO:1990423">
    <property type="term" value="C:RZZ complex"/>
    <property type="evidence" value="ECO:0007669"/>
    <property type="project" value="UniProtKB-UniRule"/>
</dbReference>